<dbReference type="InterPro" id="IPR029149">
    <property type="entry name" value="Creatin/AminoP/Spt16_N"/>
</dbReference>
<dbReference type="InterPro" id="IPR000587">
    <property type="entry name" value="Creatinase_N"/>
</dbReference>
<accession>A0A3P3XQL1</accession>
<reference evidence="3" key="1">
    <citation type="submission" date="2017-02" db="EMBL/GenBank/DDBJ databases">
        <authorList>
            <person name="Regsiter A."/>
            <person name="William W."/>
        </authorList>
    </citation>
    <scope>NUCLEOTIDE SEQUENCE</scope>
    <source>
        <strain evidence="3">BdmA 4</strain>
    </source>
</reference>
<dbReference type="CDD" id="cd01066">
    <property type="entry name" value="APP_MetAP"/>
    <property type="match status" value="1"/>
</dbReference>
<dbReference type="Pfam" id="PF00557">
    <property type="entry name" value="Peptidase_M24"/>
    <property type="match status" value="1"/>
</dbReference>
<evidence type="ECO:0000259" key="1">
    <source>
        <dbReference type="Pfam" id="PF00557"/>
    </source>
</evidence>
<dbReference type="Gene3D" id="3.90.230.10">
    <property type="entry name" value="Creatinase/methionine aminopeptidase superfamily"/>
    <property type="match status" value="1"/>
</dbReference>
<dbReference type="InterPro" id="IPR050659">
    <property type="entry name" value="Peptidase_M24B"/>
</dbReference>
<sequence>MSEKDRREKLFFPIPQAELERRHKAARAAMKTKGIDCLLMQNSTKYLGGYVRWFTDVVAENNFPVTVIFPMDDEMTMISLGGAPRPAFPPLWATYGVKEVLARPYYLSVNYTNTYDAKAAVETIKKLNAKRVGYVGPAFIPMTFDKYLTANLPGVEFVDMTEEIDRLKALKSDVEVEYIKKTAAVQDAVMLALPALIHPRMKVIEVHNIIQHILSDMGAEEFLLMLGTAPFGELAKHSSPYLQNKVIGEDDYMNIMIETNGPGGYYTEVARVFCMKEPPRDLLDLWDLNVKAQDRTVAKLIPGAELKPIYEQNNEFLVSCGDQPDTCVFAHGQGYDVMERPLIRPEEPIVIQPNMNIAVHPRLSGPTSFTFCCDNYLTTQGVPIRLHKTPREVFMIPH</sequence>
<dbReference type="AlphaFoldDB" id="A0A3P3XQL1"/>
<evidence type="ECO:0000313" key="3">
    <source>
        <dbReference type="EMBL" id="SLM18143.1"/>
    </source>
</evidence>
<dbReference type="InterPro" id="IPR036005">
    <property type="entry name" value="Creatinase/aminopeptidase-like"/>
</dbReference>
<dbReference type="Pfam" id="PF01321">
    <property type="entry name" value="Creatinase_N"/>
    <property type="match status" value="1"/>
</dbReference>
<name>A0A3P3XQL1_9SPIR</name>
<feature type="domain" description="Peptidase M24" evidence="1">
    <location>
        <begin position="177"/>
        <end position="364"/>
    </location>
</feature>
<dbReference type="InterPro" id="IPR000994">
    <property type="entry name" value="Pept_M24"/>
</dbReference>
<proteinExistence type="predicted"/>
<dbReference type="SUPFAM" id="SSF53092">
    <property type="entry name" value="Creatinase/prolidase N-terminal domain"/>
    <property type="match status" value="1"/>
</dbReference>
<dbReference type="PANTHER" id="PTHR46112:SF2">
    <property type="entry name" value="XAA-PRO AMINOPEPTIDASE P-RELATED"/>
    <property type="match status" value="1"/>
</dbReference>
<organism evidence="3">
    <name type="scientific">uncultured spirochete</name>
    <dbReference type="NCBI Taxonomy" id="156406"/>
    <lineage>
        <taxon>Bacteria</taxon>
        <taxon>Pseudomonadati</taxon>
        <taxon>Spirochaetota</taxon>
        <taxon>Spirochaetia</taxon>
        <taxon>Spirochaetales</taxon>
        <taxon>environmental samples</taxon>
    </lineage>
</organism>
<dbReference type="PANTHER" id="PTHR46112">
    <property type="entry name" value="AMINOPEPTIDASE"/>
    <property type="match status" value="1"/>
</dbReference>
<dbReference type="SUPFAM" id="SSF55920">
    <property type="entry name" value="Creatinase/aminopeptidase"/>
    <property type="match status" value="1"/>
</dbReference>
<dbReference type="EMBL" id="FWDO01000004">
    <property type="protein sequence ID" value="SLM18143.1"/>
    <property type="molecule type" value="Genomic_DNA"/>
</dbReference>
<gene>
    <name evidence="3" type="ORF">SPIRO4BDMA_40715</name>
</gene>
<evidence type="ECO:0000259" key="2">
    <source>
        <dbReference type="Pfam" id="PF01321"/>
    </source>
</evidence>
<dbReference type="Gene3D" id="3.40.350.10">
    <property type="entry name" value="Creatinase/prolidase N-terminal domain"/>
    <property type="match status" value="1"/>
</dbReference>
<feature type="domain" description="Creatinase N-terminal" evidence="2">
    <location>
        <begin position="22"/>
        <end position="167"/>
    </location>
</feature>
<protein>
    <submittedName>
        <fullName evidence="3">Putative Peptidase, M24 family</fullName>
    </submittedName>
</protein>